<evidence type="ECO:0000256" key="1">
    <source>
        <dbReference type="SAM" id="MobiDB-lite"/>
    </source>
</evidence>
<sequence>MLQGPGCYRRSRVLSLSLSGKVSLTCCRLHTSLEESSLCDADLNLTGHTPGQDHQISRNMEPIYSSFTHSTVNECNQSVHQFVPPVNRNRRKLSGSVTPRQRCSRVNQGRESCEPDTV</sequence>
<organism evidence="2 3">
    <name type="scientific">Elysia crispata</name>
    <name type="common">lettuce slug</name>
    <dbReference type="NCBI Taxonomy" id="231223"/>
    <lineage>
        <taxon>Eukaryota</taxon>
        <taxon>Metazoa</taxon>
        <taxon>Spiralia</taxon>
        <taxon>Lophotrochozoa</taxon>
        <taxon>Mollusca</taxon>
        <taxon>Gastropoda</taxon>
        <taxon>Heterobranchia</taxon>
        <taxon>Euthyneura</taxon>
        <taxon>Panpulmonata</taxon>
        <taxon>Sacoglossa</taxon>
        <taxon>Placobranchoidea</taxon>
        <taxon>Plakobranchidae</taxon>
        <taxon>Elysia</taxon>
    </lineage>
</organism>
<reference evidence="2" key="1">
    <citation type="journal article" date="2023" name="G3 (Bethesda)">
        <title>A reference genome for the long-term kleptoplast-retaining sea slug Elysia crispata morphotype clarki.</title>
        <authorList>
            <person name="Eastman K.E."/>
            <person name="Pendleton A.L."/>
            <person name="Shaikh M.A."/>
            <person name="Suttiyut T."/>
            <person name="Ogas R."/>
            <person name="Tomko P."/>
            <person name="Gavelis G."/>
            <person name="Widhalm J.R."/>
            <person name="Wisecaver J.H."/>
        </authorList>
    </citation>
    <scope>NUCLEOTIDE SEQUENCE</scope>
    <source>
        <strain evidence="2">ECLA1</strain>
    </source>
</reference>
<comment type="caution">
    <text evidence="2">The sequence shown here is derived from an EMBL/GenBank/DDBJ whole genome shotgun (WGS) entry which is preliminary data.</text>
</comment>
<dbReference type="EMBL" id="JAWDGP010001500">
    <property type="protein sequence ID" value="KAK3790934.1"/>
    <property type="molecule type" value="Genomic_DNA"/>
</dbReference>
<protein>
    <submittedName>
        <fullName evidence="2">Uncharacterized protein</fullName>
    </submittedName>
</protein>
<dbReference type="Proteomes" id="UP001283361">
    <property type="component" value="Unassembled WGS sequence"/>
</dbReference>
<keyword evidence="3" id="KW-1185">Reference proteome</keyword>
<feature type="compositionally biased region" description="Polar residues" evidence="1">
    <location>
        <begin position="95"/>
        <end position="110"/>
    </location>
</feature>
<evidence type="ECO:0000313" key="2">
    <source>
        <dbReference type="EMBL" id="KAK3790934.1"/>
    </source>
</evidence>
<name>A0AAE1E1K1_9GAST</name>
<gene>
    <name evidence="2" type="ORF">RRG08_053257</name>
</gene>
<accession>A0AAE1E1K1</accession>
<proteinExistence type="predicted"/>
<dbReference type="AlphaFoldDB" id="A0AAE1E1K1"/>
<feature type="region of interest" description="Disordered" evidence="1">
    <location>
        <begin position="86"/>
        <end position="118"/>
    </location>
</feature>
<evidence type="ECO:0000313" key="3">
    <source>
        <dbReference type="Proteomes" id="UP001283361"/>
    </source>
</evidence>